<gene>
    <name evidence="1" type="ORF">L1892_16160</name>
</gene>
<evidence type="ECO:0000313" key="2">
    <source>
        <dbReference type="Proteomes" id="UP001108089"/>
    </source>
</evidence>
<name>A0ABS9DLF8_9ACTN</name>
<sequence>MRPGDDNDELRFALRTWEQHLPHARIWIVGDKPSWVTNVEFIPGNTGPTGHANVYRNILAACEHPDISPTAVVLNDDIYVTEPVDTPPTWFRSTLREHLELPRVKKAKGQWWPTSLETTLICLQAHGIADPISYELHTPFVIDTQKMADTLRLFQHVTPDNPPQWRSLYGSMHSIGGTRHHDGKMYGPGDIHTPYHSTEDRSWHHFAARFAHDYPTPSRYERQ</sequence>
<dbReference type="Proteomes" id="UP001108089">
    <property type="component" value="Unassembled WGS sequence"/>
</dbReference>
<dbReference type="EMBL" id="JAKGCU010000016">
    <property type="protein sequence ID" value="MCF3939911.1"/>
    <property type="molecule type" value="Genomic_DNA"/>
</dbReference>
<organism evidence="1 2">
    <name type="scientific">Gordonia tangerina</name>
    <dbReference type="NCBI Taxonomy" id="2911060"/>
    <lineage>
        <taxon>Bacteria</taxon>
        <taxon>Bacillati</taxon>
        <taxon>Actinomycetota</taxon>
        <taxon>Actinomycetes</taxon>
        <taxon>Mycobacteriales</taxon>
        <taxon>Gordoniaceae</taxon>
        <taxon>Gordonia</taxon>
    </lineage>
</organism>
<accession>A0ABS9DLF8</accession>
<proteinExistence type="predicted"/>
<comment type="caution">
    <text evidence="1">The sequence shown here is derived from an EMBL/GenBank/DDBJ whole genome shotgun (WGS) entry which is preliminary data.</text>
</comment>
<evidence type="ECO:0000313" key="1">
    <source>
        <dbReference type="EMBL" id="MCF3939911.1"/>
    </source>
</evidence>
<reference evidence="1" key="1">
    <citation type="submission" date="2022-01" db="EMBL/GenBank/DDBJ databases">
        <title>Gordonia xiamenensis sp. nov., isolated from surface seawater in Xiamen.</title>
        <authorList>
            <person name="He Y.F."/>
        </authorList>
    </citation>
    <scope>NUCLEOTIDE SEQUENCE</scope>
    <source>
        <strain evidence="1">GW1C4-4</strain>
    </source>
</reference>
<protein>
    <submittedName>
        <fullName evidence="1">Uncharacterized protein</fullName>
    </submittedName>
</protein>
<keyword evidence="2" id="KW-1185">Reference proteome</keyword>
<dbReference type="RefSeq" id="WP_235724637.1">
    <property type="nucleotide sequence ID" value="NZ_JAKGCU010000016.1"/>
</dbReference>